<dbReference type="AlphaFoldDB" id="A0A1N6WNI2"/>
<protein>
    <submittedName>
        <fullName evidence="4">Response regulator receiver domain-containing protein</fullName>
    </submittedName>
</protein>
<name>A0A1N6WNI2_9FLAO</name>
<dbReference type="Pfam" id="PF00072">
    <property type="entry name" value="Response_reg"/>
    <property type="match status" value="1"/>
</dbReference>
<dbReference type="PANTHER" id="PTHR44591">
    <property type="entry name" value="STRESS RESPONSE REGULATOR PROTEIN 1"/>
    <property type="match status" value="1"/>
</dbReference>
<dbReference type="EMBL" id="FTMA01000004">
    <property type="protein sequence ID" value="SIQ91591.1"/>
    <property type="molecule type" value="Genomic_DNA"/>
</dbReference>
<organism evidence="4 5">
    <name type="scientific">Maribacter ulvicola</name>
    <dbReference type="NCBI Taxonomy" id="228959"/>
    <lineage>
        <taxon>Bacteria</taxon>
        <taxon>Pseudomonadati</taxon>
        <taxon>Bacteroidota</taxon>
        <taxon>Flavobacteriia</taxon>
        <taxon>Flavobacteriales</taxon>
        <taxon>Flavobacteriaceae</taxon>
        <taxon>Maribacter</taxon>
    </lineage>
</organism>
<dbReference type="STRING" id="228959.SAMN05421797_104162"/>
<reference evidence="5" key="1">
    <citation type="submission" date="2017-01" db="EMBL/GenBank/DDBJ databases">
        <authorList>
            <person name="Varghese N."/>
            <person name="Submissions S."/>
        </authorList>
    </citation>
    <scope>NUCLEOTIDE SEQUENCE [LARGE SCALE GENOMIC DNA]</scope>
    <source>
        <strain evidence="5">DSM 15366</strain>
    </source>
</reference>
<evidence type="ECO:0000259" key="3">
    <source>
        <dbReference type="PROSITE" id="PS50110"/>
    </source>
</evidence>
<feature type="domain" description="Response regulatory" evidence="3">
    <location>
        <begin position="5"/>
        <end position="125"/>
    </location>
</feature>
<sequence>MKNLRIYIADDDFDDRDFFMEALNSVPIKTEVSQFDNGVDLMDKLFSDVTLPHVIFLDLYMPIMDGFECLMDIRNFKKFNTIYIIAYSSIYRDREVNQLKQDGANQFLKKSSSFKELKELLFKSLTAVSDRNKQNESKADFVVLTG</sequence>
<feature type="modified residue" description="4-aspartylphosphate" evidence="2">
    <location>
        <position position="58"/>
    </location>
</feature>
<accession>A0A1N6WNI2</accession>
<dbReference type="PANTHER" id="PTHR44591:SF3">
    <property type="entry name" value="RESPONSE REGULATORY DOMAIN-CONTAINING PROTEIN"/>
    <property type="match status" value="1"/>
</dbReference>
<dbReference type="PROSITE" id="PS50110">
    <property type="entry name" value="RESPONSE_REGULATORY"/>
    <property type="match status" value="1"/>
</dbReference>
<dbReference type="InterPro" id="IPR050595">
    <property type="entry name" value="Bact_response_regulator"/>
</dbReference>
<dbReference type="RefSeq" id="WP_076548818.1">
    <property type="nucleotide sequence ID" value="NZ_FTMA01000004.1"/>
</dbReference>
<evidence type="ECO:0000313" key="4">
    <source>
        <dbReference type="EMBL" id="SIQ91591.1"/>
    </source>
</evidence>
<proteinExistence type="predicted"/>
<evidence type="ECO:0000256" key="1">
    <source>
        <dbReference type="ARBA" id="ARBA00022553"/>
    </source>
</evidence>
<dbReference type="OrthoDB" id="7631574at2"/>
<dbReference type="Proteomes" id="UP000186953">
    <property type="component" value="Unassembled WGS sequence"/>
</dbReference>
<evidence type="ECO:0000256" key="2">
    <source>
        <dbReference type="PROSITE-ProRule" id="PRU00169"/>
    </source>
</evidence>
<dbReference type="Gene3D" id="3.40.50.2300">
    <property type="match status" value="1"/>
</dbReference>
<dbReference type="InterPro" id="IPR011006">
    <property type="entry name" value="CheY-like_superfamily"/>
</dbReference>
<dbReference type="SMART" id="SM00448">
    <property type="entry name" value="REC"/>
    <property type="match status" value="1"/>
</dbReference>
<dbReference type="SUPFAM" id="SSF52172">
    <property type="entry name" value="CheY-like"/>
    <property type="match status" value="1"/>
</dbReference>
<evidence type="ECO:0000313" key="5">
    <source>
        <dbReference type="Proteomes" id="UP000186953"/>
    </source>
</evidence>
<gene>
    <name evidence="4" type="ORF">SAMN05421797_104162</name>
</gene>
<dbReference type="GO" id="GO:0000160">
    <property type="term" value="P:phosphorelay signal transduction system"/>
    <property type="evidence" value="ECO:0007669"/>
    <property type="project" value="InterPro"/>
</dbReference>
<keyword evidence="5" id="KW-1185">Reference proteome</keyword>
<dbReference type="InterPro" id="IPR001789">
    <property type="entry name" value="Sig_transdc_resp-reg_receiver"/>
</dbReference>
<keyword evidence="1 2" id="KW-0597">Phosphoprotein</keyword>